<dbReference type="PANTHER" id="PTHR33360">
    <property type="entry name" value="TRANSPOSASE FOR INSERTION SEQUENCE ELEMENT IS200"/>
    <property type="match status" value="1"/>
</dbReference>
<name>A0A1C3VF89_9HYPH</name>
<dbReference type="Pfam" id="PF01797">
    <property type="entry name" value="Y1_Tnp"/>
    <property type="match status" value="1"/>
</dbReference>
<dbReference type="AlphaFoldDB" id="A0A1C3VF89"/>
<protein>
    <submittedName>
        <fullName evidence="2">Putative transposase</fullName>
    </submittedName>
</protein>
<gene>
    <name evidence="2" type="ORF">GA0061103_3653</name>
</gene>
<dbReference type="InterPro" id="IPR036515">
    <property type="entry name" value="Transposase_17_sf"/>
</dbReference>
<dbReference type="SMART" id="SM01321">
    <property type="entry name" value="Y1_Tnp"/>
    <property type="match status" value="1"/>
</dbReference>
<reference evidence="3" key="1">
    <citation type="submission" date="2016-08" db="EMBL/GenBank/DDBJ databases">
        <authorList>
            <person name="Varghese N."/>
            <person name="Submissions Spin"/>
        </authorList>
    </citation>
    <scope>NUCLEOTIDE SEQUENCE [LARGE SCALE GENOMIC DNA]</scope>
    <source>
        <strain evidence="3">HAMBI 2975</strain>
    </source>
</reference>
<evidence type="ECO:0000259" key="1">
    <source>
        <dbReference type="SMART" id="SM01321"/>
    </source>
</evidence>
<evidence type="ECO:0000313" key="2">
    <source>
        <dbReference type="EMBL" id="SCB26450.1"/>
    </source>
</evidence>
<feature type="domain" description="Transposase IS200-like" evidence="1">
    <location>
        <begin position="10"/>
        <end position="127"/>
    </location>
</feature>
<dbReference type="InterPro" id="IPR002686">
    <property type="entry name" value="Transposase_17"/>
</dbReference>
<accession>A0A1C3VF89</accession>
<sequence>MDEQTLSHATWDCKYHIVFGSKYRAKRLYGDVRRELGELLRRLAQQKGCQIEEGHLMPDHVHMLISIPPKYSVAHIVGFLKGKTALYVANKYARKRRYKGYHFWARGYFVSTTGYDEQVVRQYIRHQEKADKASDFADLFNRSY</sequence>
<dbReference type="Gene3D" id="3.30.70.1290">
    <property type="entry name" value="Transposase IS200-like"/>
    <property type="match status" value="1"/>
</dbReference>
<dbReference type="GO" id="GO:0006313">
    <property type="term" value="P:DNA transposition"/>
    <property type="evidence" value="ECO:0007669"/>
    <property type="project" value="InterPro"/>
</dbReference>
<dbReference type="GO" id="GO:0003677">
    <property type="term" value="F:DNA binding"/>
    <property type="evidence" value="ECO:0007669"/>
    <property type="project" value="InterPro"/>
</dbReference>
<dbReference type="OrthoDB" id="9798161at2"/>
<dbReference type="Proteomes" id="UP000199101">
    <property type="component" value="Unassembled WGS sequence"/>
</dbReference>
<dbReference type="STRING" id="410764.GA0061103_3653"/>
<dbReference type="SUPFAM" id="SSF143422">
    <property type="entry name" value="Transposase IS200-like"/>
    <property type="match status" value="1"/>
</dbReference>
<proteinExistence type="predicted"/>
<dbReference type="GO" id="GO:0004803">
    <property type="term" value="F:transposase activity"/>
    <property type="evidence" value="ECO:0007669"/>
    <property type="project" value="InterPro"/>
</dbReference>
<keyword evidence="3" id="KW-1185">Reference proteome</keyword>
<dbReference type="EMBL" id="FMAG01000003">
    <property type="protein sequence ID" value="SCB26450.1"/>
    <property type="molecule type" value="Genomic_DNA"/>
</dbReference>
<dbReference type="RefSeq" id="WP_092711754.1">
    <property type="nucleotide sequence ID" value="NZ_FMAG01000003.1"/>
</dbReference>
<organism evidence="2 3">
    <name type="scientific">Rhizobium multihospitium</name>
    <dbReference type="NCBI Taxonomy" id="410764"/>
    <lineage>
        <taxon>Bacteria</taxon>
        <taxon>Pseudomonadati</taxon>
        <taxon>Pseudomonadota</taxon>
        <taxon>Alphaproteobacteria</taxon>
        <taxon>Hyphomicrobiales</taxon>
        <taxon>Rhizobiaceae</taxon>
        <taxon>Rhizobium/Agrobacterium group</taxon>
        <taxon>Rhizobium</taxon>
    </lineage>
</organism>
<evidence type="ECO:0000313" key="3">
    <source>
        <dbReference type="Proteomes" id="UP000199101"/>
    </source>
</evidence>
<dbReference type="NCBIfam" id="NF033573">
    <property type="entry name" value="transpos_IS200"/>
    <property type="match status" value="1"/>
</dbReference>
<dbReference type="PANTHER" id="PTHR33360:SF2">
    <property type="entry name" value="TRANSPOSASE FOR INSERTION SEQUENCE ELEMENT IS200"/>
    <property type="match status" value="1"/>
</dbReference>